<name>A0A9Q0AVC6_9PEZI</name>
<keyword evidence="5" id="KW-1185">Reference proteome</keyword>
<dbReference type="PANTHER" id="PTHR11820">
    <property type="entry name" value="ACYLPYRUVASE"/>
    <property type="match status" value="1"/>
</dbReference>
<dbReference type="FunFam" id="3.90.850.10:FF:000002">
    <property type="entry name" value="2-hydroxyhepta-2,4-diene-1,7-dioate isomerase"/>
    <property type="match status" value="1"/>
</dbReference>
<sequence length="303" mass="31996">MTVSSNQGQGAANASFERLVRFVPKSNPEAVLIGQPVESKIDVGQAVRDGEEVLVKTFSGTSALNPGSLTDKTEAISKILSPVSASEAGAIRCIGLNYLNHAKEANMAVPEIPMMFMKPATALADPWPQPTIIPKHTLADDCADYESELAIVIGKTCKNVSEADALSYVLGYTAANDVSSRKSQLAQSQACYSKGFDGSCPLGPVLVSPSLVADPSTFTIKGSKNGEVMQKSKLSDMIFNCSKLISFLSQGTTLLPGTVIITGTPAGVGFGKHPPAYLHEGDEFVVQLTPHVGSLYSVFQNEQ</sequence>
<dbReference type="GO" id="GO:0006107">
    <property type="term" value="P:oxaloacetate metabolic process"/>
    <property type="evidence" value="ECO:0007669"/>
    <property type="project" value="UniProtKB-ARBA"/>
</dbReference>
<accession>A0A9Q0AVC6</accession>
<evidence type="ECO:0000313" key="5">
    <source>
        <dbReference type="Proteomes" id="UP000829685"/>
    </source>
</evidence>
<comment type="similarity">
    <text evidence="1">Belongs to the FAH family.</text>
</comment>
<protein>
    <recommendedName>
        <fullName evidence="3">Fumarylacetoacetase-like C-terminal domain-containing protein</fullName>
    </recommendedName>
</protein>
<comment type="caution">
    <text evidence="4">The sequence shown here is derived from an EMBL/GenBank/DDBJ whole genome shotgun (WGS) entry which is preliminary data.</text>
</comment>
<evidence type="ECO:0000259" key="3">
    <source>
        <dbReference type="Pfam" id="PF01557"/>
    </source>
</evidence>
<dbReference type="InterPro" id="IPR011234">
    <property type="entry name" value="Fumarylacetoacetase-like_C"/>
</dbReference>
<dbReference type="GO" id="GO:0050163">
    <property type="term" value="F:oxaloacetate tautomerase activity"/>
    <property type="evidence" value="ECO:0007669"/>
    <property type="project" value="UniProtKB-ARBA"/>
</dbReference>
<dbReference type="GO" id="GO:0046872">
    <property type="term" value="F:metal ion binding"/>
    <property type="evidence" value="ECO:0007669"/>
    <property type="project" value="UniProtKB-KW"/>
</dbReference>
<evidence type="ECO:0000313" key="4">
    <source>
        <dbReference type="EMBL" id="KAI1881386.1"/>
    </source>
</evidence>
<feature type="domain" description="Fumarylacetoacetase-like C-terminal" evidence="3">
    <location>
        <begin position="91"/>
        <end position="289"/>
    </location>
</feature>
<reference evidence="4" key="1">
    <citation type="submission" date="2021-03" db="EMBL/GenBank/DDBJ databases">
        <title>Revisited historic fungal species revealed as producer of novel bioactive compounds through whole genome sequencing and comparative genomics.</title>
        <authorList>
            <person name="Vignolle G.A."/>
            <person name="Hochenegger N."/>
            <person name="Mach R.L."/>
            <person name="Mach-Aigner A.R."/>
            <person name="Javad Rahimi M."/>
            <person name="Salim K.A."/>
            <person name="Chan C.M."/>
            <person name="Lim L.B.L."/>
            <person name="Cai F."/>
            <person name="Druzhinina I.S."/>
            <person name="U'Ren J.M."/>
            <person name="Derntl C."/>
        </authorList>
    </citation>
    <scope>NUCLEOTIDE SEQUENCE</scope>
    <source>
        <strain evidence="4">TUCIM 5799</strain>
    </source>
</reference>
<dbReference type="EMBL" id="JAFIMR010000001">
    <property type="protein sequence ID" value="KAI1881386.1"/>
    <property type="molecule type" value="Genomic_DNA"/>
</dbReference>
<dbReference type="Proteomes" id="UP000829685">
    <property type="component" value="Unassembled WGS sequence"/>
</dbReference>
<dbReference type="Pfam" id="PF01557">
    <property type="entry name" value="FAA_hydrolase"/>
    <property type="match status" value="1"/>
</dbReference>
<keyword evidence="2" id="KW-0479">Metal-binding</keyword>
<dbReference type="SUPFAM" id="SSF56529">
    <property type="entry name" value="FAH"/>
    <property type="match status" value="1"/>
</dbReference>
<organism evidence="4 5">
    <name type="scientific">Neoarthrinium moseri</name>
    <dbReference type="NCBI Taxonomy" id="1658444"/>
    <lineage>
        <taxon>Eukaryota</taxon>
        <taxon>Fungi</taxon>
        <taxon>Dikarya</taxon>
        <taxon>Ascomycota</taxon>
        <taxon>Pezizomycotina</taxon>
        <taxon>Sordariomycetes</taxon>
        <taxon>Xylariomycetidae</taxon>
        <taxon>Amphisphaeriales</taxon>
        <taxon>Apiosporaceae</taxon>
        <taxon>Neoarthrinium</taxon>
    </lineage>
</organism>
<dbReference type="InterPro" id="IPR036663">
    <property type="entry name" value="Fumarylacetoacetase_C_sf"/>
</dbReference>
<dbReference type="AlphaFoldDB" id="A0A9Q0AVC6"/>
<evidence type="ECO:0000256" key="1">
    <source>
        <dbReference type="ARBA" id="ARBA00010211"/>
    </source>
</evidence>
<dbReference type="Gene3D" id="3.90.850.10">
    <property type="entry name" value="Fumarylacetoacetase-like, C-terminal domain"/>
    <property type="match status" value="1"/>
</dbReference>
<dbReference type="PANTHER" id="PTHR11820:SF7">
    <property type="entry name" value="ACYLPYRUVASE FAHD1, MITOCHONDRIAL"/>
    <property type="match status" value="1"/>
</dbReference>
<gene>
    <name evidence="4" type="ORF">JX265_000212</name>
</gene>
<dbReference type="GO" id="GO:0018773">
    <property type="term" value="F:acetylpyruvate hydrolase activity"/>
    <property type="evidence" value="ECO:0007669"/>
    <property type="project" value="TreeGrafter"/>
</dbReference>
<evidence type="ECO:0000256" key="2">
    <source>
        <dbReference type="ARBA" id="ARBA00022723"/>
    </source>
</evidence>
<proteinExistence type="inferred from homology"/>